<dbReference type="Proteomes" id="UP000182658">
    <property type="component" value="Unassembled WGS sequence"/>
</dbReference>
<feature type="region of interest" description="Disordered" evidence="1">
    <location>
        <begin position="861"/>
        <end position="1265"/>
    </location>
</feature>
<feature type="compositionally biased region" description="Polar residues" evidence="1">
    <location>
        <begin position="328"/>
        <end position="355"/>
    </location>
</feature>
<protein>
    <recommendedName>
        <fullName evidence="4">ADF-H domain-containing protein</fullName>
    </recommendedName>
</protein>
<name>A0A1J7JU44_9PEZI</name>
<feature type="compositionally biased region" description="Low complexity" evidence="1">
    <location>
        <begin position="1118"/>
        <end position="1128"/>
    </location>
</feature>
<dbReference type="InterPro" id="IPR029006">
    <property type="entry name" value="ADF-H/Gelsolin-like_dom_sf"/>
</dbReference>
<proteinExistence type="predicted"/>
<feature type="compositionally biased region" description="Polar residues" evidence="1">
    <location>
        <begin position="1253"/>
        <end position="1265"/>
    </location>
</feature>
<sequence>MSLNGLDDPKVKEAHAAAIAEPGGWFLLKYVSRDELELSGRGNGGIVEIRNAIAQHEDDSPLYGFLRYRRRNVLIKYLPEDCSRLVQARVTVHFNSLCDQLSPYDTSFSIANSKELKDTKLSAACSLHAASGSTSSSTSSLRRRRLMEIAEEEEEGERERKRQSTVKEEERPTSSEGPENGTPAAVLSPASLPAVTLNSDLAASPEESQFAGTFEPPTFTGAPRPSSPAKSFDDAGRRNSSQSARPDLYSYGKKVKLGPRPSLETGGRPRTSAGTATYRPVSSIPAGFKLSSKGSKRSRSQDKIPENEESVIREEGTDSAEVAEIANSAASTIVSDSRQPGSENELTRPHTSSGGIPTVLGSEAPLKLNLPIMPPPPTKQNYITPEKARLMKAMKLREKKKLLSAQSISTEQSVDEPSEPKTPSLASDGQHEGEDMQNLVMPDELAVKTEGHADDRLYMSQADSAIGIDIANDQSSIDTRTDFHLDSPTGALSDIGDSTKASSLSDSTDETLQPDNLRKNSPIDDEADDDNDIEFTPVPIDGQDHGELDDEPVSQVIEQVSAEEQVQSTTDVLGPESTVQDEEATNALGAGPLESTVEIAPGEGPSDPNAALPVSKFASTPAPKTSERETASLESLAPRATPDSPQFKVPLSRFSTHENKPLPTTPTKTKSAISFIVTAAPHSENEATAHSKGPAKESDTEETGRASVESRRSKRRAIVEPIRTDLDPDKDRFQTESDFSDDDELMDELQSATLEQAKPMTVSKSPITPAFPIMSPKRSNTGLSATSMESSGHPNQNTMRALSNPIRGSLLSPADVSTTSARTVSSGAAFLHKITQQTSSADLRPKSAKIGSSISQRIKALERLSSTTAGSDAVPPKERPSSTFFSVRKTSPGGEPAKSPSVLARASAALKGTSPSPPESRESSPETGRNFRDRSGSMASRLSMFETGNAPRGRPESIQVTARIIRDPTQQFPKIPEPKADPSDYSPLNLKQSPLVVDHQRGSQSPRQDVHTPPEPAPVVVEPVAETQPERRLSLLQRRWSKGRRSQSEDRNGETTDDEPKEEPSGRPRRRSSLTVVKDFIKDRRDSLRGGRSSSTDNLSLLSPQNTGNLASPALATPSSRSGSRPPSVHQNSMFPRRLSINSRRSSIDAKSPALQAAAPLTGGLSPSLMTEATGEYDSDDRYGNGSGDKYFRPGSNGSGGAPSPGPKSANRATRFMRRLSNTIGSSRKNMAPSISPTVAEEDDAAVADQNEQHTPPSRGNSNQQSIATYLGDVNVQFPDTLLWKRRTMCLDSQGFLILSAVQGVPVARDNKLQAGAVKRYHLSDFRTPYIPEMEVQELPNSVVLDFVDGSGVQIACEDRAGQLNTLHILQAAHRNHNSFGQ</sequence>
<evidence type="ECO:0008006" key="4">
    <source>
        <dbReference type="Google" id="ProtNLM"/>
    </source>
</evidence>
<dbReference type="OrthoDB" id="74412at2759"/>
<feature type="region of interest" description="Disordered" evidence="1">
    <location>
        <begin position="204"/>
        <end position="362"/>
    </location>
</feature>
<feature type="compositionally biased region" description="Basic and acidic residues" evidence="1">
    <location>
        <begin position="1079"/>
        <end position="1089"/>
    </location>
</feature>
<feature type="region of interest" description="Disordered" evidence="1">
    <location>
        <begin position="401"/>
        <end position="438"/>
    </location>
</feature>
<feature type="compositionally biased region" description="Basic and acidic residues" evidence="1">
    <location>
        <begin position="157"/>
        <end position="173"/>
    </location>
</feature>
<feature type="compositionally biased region" description="Basic and acidic residues" evidence="1">
    <location>
        <begin position="722"/>
        <end position="735"/>
    </location>
</feature>
<feature type="region of interest" description="Disordered" evidence="1">
    <location>
        <begin position="835"/>
        <end position="854"/>
    </location>
</feature>
<feature type="compositionally biased region" description="Basic and acidic residues" evidence="1">
    <location>
        <begin position="683"/>
        <end position="711"/>
    </location>
</feature>
<reference evidence="2 3" key="1">
    <citation type="submission" date="2016-10" db="EMBL/GenBank/DDBJ databases">
        <title>Draft genome sequence of Coniochaeta ligniaria NRRL30616, a lignocellulolytic fungus for bioabatement of inhibitors in plant biomass hydrolysates.</title>
        <authorList>
            <consortium name="DOE Joint Genome Institute"/>
            <person name="Jimenez D.J."/>
            <person name="Hector R.E."/>
            <person name="Riley R."/>
            <person name="Sun H."/>
            <person name="Grigoriev I.V."/>
            <person name="Van Elsas J.D."/>
            <person name="Nichols N.N."/>
        </authorList>
    </citation>
    <scope>NUCLEOTIDE SEQUENCE [LARGE SCALE GENOMIC DNA]</scope>
    <source>
        <strain evidence="2 3">NRRL 30616</strain>
    </source>
</reference>
<gene>
    <name evidence="2" type="ORF">CONLIGDRAFT_569808</name>
</gene>
<feature type="compositionally biased region" description="Acidic residues" evidence="1">
    <location>
        <begin position="523"/>
        <end position="533"/>
    </location>
</feature>
<dbReference type="GO" id="GO:0003779">
    <property type="term" value="F:actin binding"/>
    <property type="evidence" value="ECO:0007669"/>
    <property type="project" value="InterPro"/>
</dbReference>
<feature type="compositionally biased region" description="Polar residues" evidence="1">
    <location>
        <begin position="1096"/>
        <end position="1110"/>
    </location>
</feature>
<organism evidence="2 3">
    <name type="scientific">Coniochaeta ligniaria NRRL 30616</name>
    <dbReference type="NCBI Taxonomy" id="1408157"/>
    <lineage>
        <taxon>Eukaryota</taxon>
        <taxon>Fungi</taxon>
        <taxon>Dikarya</taxon>
        <taxon>Ascomycota</taxon>
        <taxon>Pezizomycotina</taxon>
        <taxon>Sordariomycetes</taxon>
        <taxon>Sordariomycetidae</taxon>
        <taxon>Coniochaetales</taxon>
        <taxon>Coniochaetaceae</taxon>
        <taxon>Coniochaeta</taxon>
    </lineage>
</organism>
<feature type="region of interest" description="Disordered" evidence="1">
    <location>
        <begin position="479"/>
        <end position="801"/>
    </location>
</feature>
<feature type="compositionally biased region" description="Acidic residues" evidence="1">
    <location>
        <begin position="738"/>
        <end position="747"/>
    </location>
</feature>
<feature type="region of interest" description="Disordered" evidence="1">
    <location>
        <begin position="149"/>
        <end position="186"/>
    </location>
</feature>
<keyword evidence="3" id="KW-1185">Reference proteome</keyword>
<feature type="compositionally biased region" description="Basic and acidic residues" evidence="1">
    <location>
        <begin position="919"/>
        <end position="935"/>
    </location>
</feature>
<evidence type="ECO:0000256" key="1">
    <source>
        <dbReference type="SAM" id="MobiDB-lite"/>
    </source>
</evidence>
<feature type="compositionally biased region" description="Polar residues" evidence="1">
    <location>
        <begin position="777"/>
        <end position="801"/>
    </location>
</feature>
<feature type="compositionally biased region" description="Low complexity" evidence="1">
    <location>
        <begin position="1018"/>
        <end position="1027"/>
    </location>
</feature>
<dbReference type="CDD" id="cd11282">
    <property type="entry name" value="ADF_coactosin_like"/>
    <property type="match status" value="1"/>
</dbReference>
<feature type="compositionally biased region" description="Basic and acidic residues" evidence="1">
    <location>
        <begin position="299"/>
        <end position="316"/>
    </location>
</feature>
<evidence type="ECO:0000313" key="2">
    <source>
        <dbReference type="EMBL" id="OIW33552.1"/>
    </source>
</evidence>
<feature type="compositionally biased region" description="Polar residues" evidence="1">
    <location>
        <begin position="556"/>
        <end position="571"/>
    </location>
</feature>
<feature type="compositionally biased region" description="Low complexity" evidence="1">
    <location>
        <begin position="661"/>
        <end position="670"/>
    </location>
</feature>
<feature type="compositionally biased region" description="Polar residues" evidence="1">
    <location>
        <begin position="499"/>
        <end position="514"/>
    </location>
</feature>
<evidence type="ECO:0000313" key="3">
    <source>
        <dbReference type="Proteomes" id="UP000182658"/>
    </source>
</evidence>
<dbReference type="Gene3D" id="3.40.20.10">
    <property type="entry name" value="Severin"/>
    <property type="match status" value="1"/>
</dbReference>
<accession>A0A1J7JU44</accession>
<dbReference type="EMBL" id="KV875094">
    <property type="protein sequence ID" value="OIW33552.1"/>
    <property type="molecule type" value="Genomic_DNA"/>
</dbReference>
<dbReference type="InParanoid" id="A0A1J7JU44"/>
<feature type="compositionally biased region" description="Polar residues" evidence="1">
    <location>
        <begin position="1220"/>
        <end position="1237"/>
    </location>
</feature>
<dbReference type="SUPFAM" id="SSF55753">
    <property type="entry name" value="Actin depolymerizing proteins"/>
    <property type="match status" value="1"/>
</dbReference>
<dbReference type="STRING" id="1408157.A0A1J7JU44"/>